<evidence type="ECO:0000313" key="2">
    <source>
        <dbReference type="Proteomes" id="UP000481153"/>
    </source>
</evidence>
<sequence length="219" mass="25501">METQRQELLEELMTWHHRMFQELLAQHLKLVEAHIHVSGVHPFTHRECRSVNQQNFEEIINPSISSDNMVISDFMVDLCDQYVGDDGCCSYEQFCRVLDAIHMRHMTDQITMGDKVRTCYIIDRSLHSKRVTESEVRKLTEYYQSKMRIFLDWLLHSASMASERLCVTLLLRLLLSLPPRDTSMQRDLFNALTTRMPPLDGTNGELAGQLVAFLRQASI</sequence>
<evidence type="ECO:0000313" key="1">
    <source>
        <dbReference type="EMBL" id="KAF0733352.1"/>
    </source>
</evidence>
<keyword evidence="2" id="KW-1185">Reference proteome</keyword>
<reference evidence="1 2" key="1">
    <citation type="submission" date="2019-07" db="EMBL/GenBank/DDBJ databases">
        <title>Genomics analysis of Aphanomyces spp. identifies a new class of oomycete effector associated with host adaptation.</title>
        <authorList>
            <person name="Gaulin E."/>
        </authorList>
    </citation>
    <scope>NUCLEOTIDE SEQUENCE [LARGE SCALE GENOMIC DNA]</scope>
    <source>
        <strain evidence="1 2">ATCC 201684</strain>
    </source>
</reference>
<organism evidence="1 2">
    <name type="scientific">Aphanomyces euteiches</name>
    <dbReference type="NCBI Taxonomy" id="100861"/>
    <lineage>
        <taxon>Eukaryota</taxon>
        <taxon>Sar</taxon>
        <taxon>Stramenopiles</taxon>
        <taxon>Oomycota</taxon>
        <taxon>Saprolegniomycetes</taxon>
        <taxon>Saprolegniales</taxon>
        <taxon>Verrucalvaceae</taxon>
        <taxon>Aphanomyces</taxon>
    </lineage>
</organism>
<protein>
    <submittedName>
        <fullName evidence="1">Uncharacterized protein</fullName>
    </submittedName>
</protein>
<dbReference type="Proteomes" id="UP000481153">
    <property type="component" value="Unassembled WGS sequence"/>
</dbReference>
<dbReference type="EMBL" id="VJMJ01000122">
    <property type="protein sequence ID" value="KAF0733352.1"/>
    <property type="molecule type" value="Genomic_DNA"/>
</dbReference>
<gene>
    <name evidence="1" type="ORF">Ae201684_009602</name>
</gene>
<name>A0A6G0X0F5_9STRA</name>
<accession>A0A6G0X0F5</accession>
<dbReference type="AlphaFoldDB" id="A0A6G0X0F5"/>
<proteinExistence type="predicted"/>
<comment type="caution">
    <text evidence="1">The sequence shown here is derived from an EMBL/GenBank/DDBJ whole genome shotgun (WGS) entry which is preliminary data.</text>
</comment>
<dbReference type="VEuPathDB" id="FungiDB:AeMF1_009116"/>